<dbReference type="Proteomes" id="UP000229317">
    <property type="component" value="Unassembled WGS sequence"/>
</dbReference>
<gene>
    <name evidence="2" type="ORF">COV84_02895</name>
</gene>
<evidence type="ECO:0000256" key="1">
    <source>
        <dbReference type="SAM" id="Phobius"/>
    </source>
</evidence>
<reference evidence="2 3" key="1">
    <citation type="submission" date="2017-09" db="EMBL/GenBank/DDBJ databases">
        <title>Depth-based differentiation of microbial function through sediment-hosted aquifers and enrichment of novel symbionts in the deep terrestrial subsurface.</title>
        <authorList>
            <person name="Probst A.J."/>
            <person name="Ladd B."/>
            <person name="Jarett J.K."/>
            <person name="Geller-Mcgrath D.E."/>
            <person name="Sieber C.M."/>
            <person name="Emerson J.B."/>
            <person name="Anantharaman K."/>
            <person name="Thomas B.C."/>
            <person name="Malmstrom R."/>
            <person name="Stieglmeier M."/>
            <person name="Klingl A."/>
            <person name="Woyke T."/>
            <person name="Ryan C.M."/>
            <person name="Banfield J.F."/>
        </authorList>
    </citation>
    <scope>NUCLEOTIDE SEQUENCE [LARGE SCALE GENOMIC DNA]</scope>
    <source>
        <strain evidence="2">CG11_big_fil_rev_8_21_14_0_20_40_15</strain>
    </source>
</reference>
<name>A0A2H0KSJ1_9BACT</name>
<dbReference type="AlphaFoldDB" id="A0A2H0KSJ1"/>
<keyword evidence="1" id="KW-0812">Transmembrane</keyword>
<evidence type="ECO:0000313" key="2">
    <source>
        <dbReference type="EMBL" id="PIQ75118.1"/>
    </source>
</evidence>
<accession>A0A2H0KSJ1</accession>
<feature type="transmembrane region" description="Helical" evidence="1">
    <location>
        <begin position="12"/>
        <end position="31"/>
    </location>
</feature>
<organism evidence="2 3">
    <name type="scientific">Candidatus Portnoybacteria bacterium CG11_big_fil_rev_8_21_14_0_20_40_15</name>
    <dbReference type="NCBI Taxonomy" id="1974817"/>
    <lineage>
        <taxon>Bacteria</taxon>
        <taxon>Candidatus Portnoyibacteriota</taxon>
    </lineage>
</organism>
<sequence>MEKHSLIRTVYLYIFAMLGLVLLTIGGVRFADMGLKAFVFTKADEEQRLYNKQPSFAPVSTDKLGSLASDSQTTLSESERQNIRQWLSDYKNWQEQKTNIDPVTAQRHRDASLNLALILIGLPLYLYHWATIKKDSKAKVQ</sequence>
<comment type="caution">
    <text evidence="2">The sequence shown here is derived from an EMBL/GenBank/DDBJ whole genome shotgun (WGS) entry which is preliminary data.</text>
</comment>
<dbReference type="EMBL" id="PCVO01000045">
    <property type="protein sequence ID" value="PIQ75118.1"/>
    <property type="molecule type" value="Genomic_DNA"/>
</dbReference>
<keyword evidence="1" id="KW-0472">Membrane</keyword>
<keyword evidence="1" id="KW-1133">Transmembrane helix</keyword>
<protein>
    <recommendedName>
        <fullName evidence="4">DUF5671 domain-containing protein</fullName>
    </recommendedName>
</protein>
<feature type="transmembrane region" description="Helical" evidence="1">
    <location>
        <begin position="111"/>
        <end position="130"/>
    </location>
</feature>
<proteinExistence type="predicted"/>
<evidence type="ECO:0008006" key="4">
    <source>
        <dbReference type="Google" id="ProtNLM"/>
    </source>
</evidence>
<evidence type="ECO:0000313" key="3">
    <source>
        <dbReference type="Proteomes" id="UP000229317"/>
    </source>
</evidence>